<evidence type="ECO:0000256" key="6">
    <source>
        <dbReference type="PIRNR" id="PIRNR000446"/>
    </source>
</evidence>
<dbReference type="SUPFAM" id="SSF52151">
    <property type="entry name" value="FabD/lysophospholipase-like"/>
    <property type="match status" value="1"/>
</dbReference>
<evidence type="ECO:0000313" key="8">
    <source>
        <dbReference type="EMBL" id="MBM6928268.1"/>
    </source>
</evidence>
<evidence type="ECO:0000256" key="1">
    <source>
        <dbReference type="ARBA" id="ARBA00013258"/>
    </source>
</evidence>
<dbReference type="InterPro" id="IPR050858">
    <property type="entry name" value="Mal-CoA-ACP_Trans/PKS_FabD"/>
</dbReference>
<evidence type="ECO:0000256" key="4">
    <source>
        <dbReference type="ARBA" id="ARBA00023315"/>
    </source>
</evidence>
<evidence type="ECO:0000313" key="9">
    <source>
        <dbReference type="Proteomes" id="UP000777002"/>
    </source>
</evidence>
<sequence>MKLAFVFPGQGSQSVGMLDSFAENPHVQSALKTANDALGENLEELIHTGPAESLNMTVNTQPAMLTASVALYQAWLAMGGKKPEIMAGHSLGEYSALTAAGVFELADAVRLVRFRAKVMQEAVPAGQGGMAAIIGLTDEAVQQVCEEAAAAGVVEAVNFNSPGQVVIAGEKAAVEKACEVAKSKGAKRALVLPVSAPFHSSLMKPASAALKEKLEQTPMKAPEIDVVANVDVKIHTDKEAIIEALALQAAGAVQWVKTIEAFKQMGVTHIVECGPGRVLAGLIKRIDSSIVVKNINSQESLDSVLEEINAAE</sequence>
<dbReference type="SUPFAM" id="SSF55048">
    <property type="entry name" value="Probable ACP-binding domain of malonyl-CoA ACP transacylase"/>
    <property type="match status" value="1"/>
</dbReference>
<dbReference type="Proteomes" id="UP000777002">
    <property type="component" value="Unassembled WGS sequence"/>
</dbReference>
<comment type="caution">
    <text evidence="8">The sequence shown here is derived from an EMBL/GenBank/DDBJ whole genome shotgun (WGS) entry which is preliminary data.</text>
</comment>
<dbReference type="InterPro" id="IPR004410">
    <property type="entry name" value="Malonyl_CoA-ACP_transAc_FabD"/>
</dbReference>
<evidence type="ECO:0000256" key="5">
    <source>
        <dbReference type="ARBA" id="ARBA00048462"/>
    </source>
</evidence>
<keyword evidence="3 6" id="KW-0808">Transferase</keyword>
<dbReference type="PANTHER" id="PTHR42681">
    <property type="entry name" value="MALONYL-COA-ACYL CARRIER PROTEIN TRANSACYLASE, MITOCHONDRIAL"/>
    <property type="match status" value="1"/>
</dbReference>
<dbReference type="EC" id="2.3.1.39" evidence="1 6"/>
<evidence type="ECO:0000256" key="2">
    <source>
        <dbReference type="ARBA" id="ARBA00018953"/>
    </source>
</evidence>
<dbReference type="SMART" id="SM00827">
    <property type="entry name" value="PKS_AT"/>
    <property type="match status" value="1"/>
</dbReference>
<comment type="similarity">
    <text evidence="6">Belongs to the fabD family.</text>
</comment>
<evidence type="ECO:0000259" key="7">
    <source>
        <dbReference type="SMART" id="SM00827"/>
    </source>
</evidence>
<dbReference type="GO" id="GO:0004314">
    <property type="term" value="F:[acyl-carrier-protein] S-malonyltransferase activity"/>
    <property type="evidence" value="ECO:0007669"/>
    <property type="project" value="UniProtKB-EC"/>
</dbReference>
<dbReference type="InterPro" id="IPR016036">
    <property type="entry name" value="Malonyl_transacylase_ACP-bd"/>
</dbReference>
<proteinExistence type="inferred from homology"/>
<keyword evidence="4 6" id="KW-0012">Acyltransferase</keyword>
<feature type="domain" description="Malonyl-CoA:ACP transacylase (MAT)" evidence="7">
    <location>
        <begin position="6"/>
        <end position="295"/>
    </location>
</feature>
<dbReference type="InterPro" id="IPR014043">
    <property type="entry name" value="Acyl_transferase_dom"/>
</dbReference>
<dbReference type="EMBL" id="JACJKX010000003">
    <property type="protein sequence ID" value="MBM6928268.1"/>
    <property type="molecule type" value="Genomic_DNA"/>
</dbReference>
<name>A0ABS2GR60_9BURK</name>
<reference evidence="8 9" key="1">
    <citation type="journal article" date="2021" name="Sci. Rep.">
        <title>The distribution of antibiotic resistance genes in chicken gut microbiota commensals.</title>
        <authorList>
            <person name="Juricova H."/>
            <person name="Matiasovicova J."/>
            <person name="Kubasova T."/>
            <person name="Cejkova D."/>
            <person name="Rychlik I."/>
        </authorList>
    </citation>
    <scope>NUCLEOTIDE SEQUENCE [LARGE SCALE GENOMIC DNA]</scope>
    <source>
        <strain evidence="8 9">An562</strain>
    </source>
</reference>
<gene>
    <name evidence="8" type="primary">fabD</name>
    <name evidence="8" type="ORF">H5985_03145</name>
</gene>
<dbReference type="NCBIfam" id="TIGR00128">
    <property type="entry name" value="fabD"/>
    <property type="match status" value="1"/>
</dbReference>
<dbReference type="RefSeq" id="WP_205049862.1">
    <property type="nucleotide sequence ID" value="NZ_JACJKX010000003.1"/>
</dbReference>
<comment type="catalytic activity">
    <reaction evidence="5 6">
        <text>holo-[ACP] + malonyl-CoA = malonyl-[ACP] + CoA</text>
        <dbReference type="Rhea" id="RHEA:41792"/>
        <dbReference type="Rhea" id="RHEA-COMP:9623"/>
        <dbReference type="Rhea" id="RHEA-COMP:9685"/>
        <dbReference type="ChEBI" id="CHEBI:57287"/>
        <dbReference type="ChEBI" id="CHEBI:57384"/>
        <dbReference type="ChEBI" id="CHEBI:64479"/>
        <dbReference type="ChEBI" id="CHEBI:78449"/>
        <dbReference type="EC" id="2.3.1.39"/>
    </reaction>
</comment>
<dbReference type="Pfam" id="PF00698">
    <property type="entry name" value="Acyl_transf_1"/>
    <property type="match status" value="1"/>
</dbReference>
<dbReference type="Gene3D" id="3.40.366.10">
    <property type="entry name" value="Malonyl-Coenzyme A Acyl Carrier Protein, domain 2"/>
    <property type="match status" value="1"/>
</dbReference>
<dbReference type="InterPro" id="IPR001227">
    <property type="entry name" value="Ac_transferase_dom_sf"/>
</dbReference>
<dbReference type="PIRSF" id="PIRSF000446">
    <property type="entry name" value="Mct"/>
    <property type="match status" value="1"/>
</dbReference>
<dbReference type="InterPro" id="IPR016035">
    <property type="entry name" value="Acyl_Trfase/lysoPLipase"/>
</dbReference>
<protein>
    <recommendedName>
        <fullName evidence="2 6">Malonyl CoA-acyl carrier protein transacylase</fullName>
        <ecNumber evidence="1 6">2.3.1.39</ecNumber>
    </recommendedName>
</protein>
<keyword evidence="9" id="KW-1185">Reference proteome</keyword>
<dbReference type="PANTHER" id="PTHR42681:SF1">
    <property type="entry name" value="MALONYL-COA-ACYL CARRIER PROTEIN TRANSACYLASE, MITOCHONDRIAL"/>
    <property type="match status" value="1"/>
</dbReference>
<accession>A0ABS2GR60</accession>
<dbReference type="Gene3D" id="3.30.70.250">
    <property type="entry name" value="Malonyl-CoA ACP transacylase, ACP-binding"/>
    <property type="match status" value="1"/>
</dbReference>
<dbReference type="InterPro" id="IPR024925">
    <property type="entry name" value="Malonyl_CoA-ACP_transAc"/>
</dbReference>
<evidence type="ECO:0000256" key="3">
    <source>
        <dbReference type="ARBA" id="ARBA00022679"/>
    </source>
</evidence>
<organism evidence="8 9">
    <name type="scientific">Parasutterella secunda</name>
    <dbReference type="NCBI Taxonomy" id="626947"/>
    <lineage>
        <taxon>Bacteria</taxon>
        <taxon>Pseudomonadati</taxon>
        <taxon>Pseudomonadota</taxon>
        <taxon>Betaproteobacteria</taxon>
        <taxon>Burkholderiales</taxon>
        <taxon>Sutterellaceae</taxon>
        <taxon>Parasutterella</taxon>
    </lineage>
</organism>